<dbReference type="Pfam" id="PF00633">
    <property type="entry name" value="HHH"/>
    <property type="match status" value="1"/>
</dbReference>
<keyword evidence="11" id="KW-0411">Iron-sulfur</keyword>
<evidence type="ECO:0000256" key="2">
    <source>
        <dbReference type="ARBA" id="ARBA00002933"/>
    </source>
</evidence>
<protein>
    <recommendedName>
        <fullName evidence="5 14">Adenine DNA glycosylase</fullName>
        <ecNumber evidence="4 14">3.2.2.31</ecNumber>
    </recommendedName>
</protein>
<dbReference type="OrthoDB" id="9802365at2"/>
<dbReference type="InterPro" id="IPR000445">
    <property type="entry name" value="HhH_motif"/>
</dbReference>
<dbReference type="NCBIfam" id="TIGR01084">
    <property type="entry name" value="mutY"/>
    <property type="match status" value="1"/>
</dbReference>
<dbReference type="InterPro" id="IPR004036">
    <property type="entry name" value="Endonuclease-III-like_CS2"/>
</dbReference>
<dbReference type="Gene3D" id="1.10.340.30">
    <property type="entry name" value="Hypothetical protein, domain 2"/>
    <property type="match status" value="1"/>
</dbReference>
<evidence type="ECO:0000256" key="14">
    <source>
        <dbReference type="RuleBase" id="RU365096"/>
    </source>
</evidence>
<evidence type="ECO:0000256" key="4">
    <source>
        <dbReference type="ARBA" id="ARBA00012045"/>
    </source>
</evidence>
<comment type="cofactor">
    <cofactor evidence="14">
        <name>[4Fe-4S] cluster</name>
        <dbReference type="ChEBI" id="CHEBI:49883"/>
    </cofactor>
    <text evidence="14">Binds 1 [4Fe-4S] cluster.</text>
</comment>
<evidence type="ECO:0000256" key="1">
    <source>
        <dbReference type="ARBA" id="ARBA00000843"/>
    </source>
</evidence>
<dbReference type="EC" id="3.2.2.31" evidence="4 14"/>
<reference evidence="17" key="1">
    <citation type="submission" date="2017-09" db="EMBL/GenBank/DDBJ databases">
        <title>Genome sequence of Nannocystis excedens DSM 71.</title>
        <authorList>
            <person name="Blom J."/>
        </authorList>
    </citation>
    <scope>NUCLEOTIDE SEQUENCE [LARGE SCALE GENOMIC DNA]</scope>
    <source>
        <strain evidence="17">type strain: E19</strain>
    </source>
</reference>
<dbReference type="EMBL" id="LT960614">
    <property type="protein sequence ID" value="SON54675.1"/>
    <property type="molecule type" value="Genomic_DNA"/>
</dbReference>
<dbReference type="KEGG" id="hdi:HDIA_1134"/>
<evidence type="ECO:0000259" key="15">
    <source>
        <dbReference type="SMART" id="SM00478"/>
    </source>
</evidence>
<keyword evidence="17" id="KW-1185">Reference proteome</keyword>
<feature type="domain" description="HhH-GPD" evidence="15">
    <location>
        <begin position="46"/>
        <end position="195"/>
    </location>
</feature>
<evidence type="ECO:0000256" key="11">
    <source>
        <dbReference type="ARBA" id="ARBA00023014"/>
    </source>
</evidence>
<keyword evidence="9 16" id="KW-0378">Hydrolase</keyword>
<evidence type="ECO:0000256" key="6">
    <source>
        <dbReference type="ARBA" id="ARBA00022485"/>
    </source>
</evidence>
<keyword evidence="6" id="KW-0004">4Fe-4S</keyword>
<dbReference type="GO" id="GO:0000701">
    <property type="term" value="F:purine-specific mismatch base pair DNA N-glycosylase activity"/>
    <property type="evidence" value="ECO:0007669"/>
    <property type="project" value="UniProtKB-EC"/>
</dbReference>
<proteinExistence type="inferred from homology"/>
<evidence type="ECO:0000256" key="10">
    <source>
        <dbReference type="ARBA" id="ARBA00023004"/>
    </source>
</evidence>
<dbReference type="RefSeq" id="WP_099555176.1">
    <property type="nucleotide sequence ID" value="NZ_LT960614.1"/>
</dbReference>
<dbReference type="InterPro" id="IPR003265">
    <property type="entry name" value="HhH-GPD_domain"/>
</dbReference>
<dbReference type="CDD" id="cd00056">
    <property type="entry name" value="ENDO3c"/>
    <property type="match status" value="1"/>
</dbReference>
<name>A0A2C9D592_9HYPH</name>
<evidence type="ECO:0000256" key="13">
    <source>
        <dbReference type="ARBA" id="ARBA00023295"/>
    </source>
</evidence>
<dbReference type="GO" id="GO:0006298">
    <property type="term" value="P:mismatch repair"/>
    <property type="evidence" value="ECO:0007669"/>
    <property type="project" value="TreeGrafter"/>
</dbReference>
<dbReference type="AlphaFoldDB" id="A0A2C9D592"/>
<dbReference type="Gene3D" id="1.10.1670.10">
    <property type="entry name" value="Helix-hairpin-Helix base-excision DNA repair enzymes (C-terminal)"/>
    <property type="match status" value="1"/>
</dbReference>
<evidence type="ECO:0000256" key="9">
    <source>
        <dbReference type="ARBA" id="ARBA00022801"/>
    </source>
</evidence>
<keyword evidence="12" id="KW-0234">DNA repair</keyword>
<organism evidence="16 17">
    <name type="scientific">Hartmannibacter diazotrophicus</name>
    <dbReference type="NCBI Taxonomy" id="1482074"/>
    <lineage>
        <taxon>Bacteria</taxon>
        <taxon>Pseudomonadati</taxon>
        <taxon>Pseudomonadota</taxon>
        <taxon>Alphaproteobacteria</taxon>
        <taxon>Hyphomicrobiales</taxon>
        <taxon>Pleomorphomonadaceae</taxon>
        <taxon>Hartmannibacter</taxon>
    </lineage>
</organism>
<dbReference type="InterPro" id="IPR044298">
    <property type="entry name" value="MIG/MutY"/>
</dbReference>
<comment type="similarity">
    <text evidence="3 14">Belongs to the Nth/MutY family.</text>
</comment>
<gene>
    <name evidence="16" type="primary">mutY</name>
    <name evidence="16" type="ORF">HDIA_1134</name>
</gene>
<dbReference type="InterPro" id="IPR011257">
    <property type="entry name" value="DNA_glycosylase"/>
</dbReference>
<dbReference type="SUPFAM" id="SSF48150">
    <property type="entry name" value="DNA-glycosylase"/>
    <property type="match status" value="1"/>
</dbReference>
<dbReference type="PANTHER" id="PTHR42944">
    <property type="entry name" value="ADENINE DNA GLYCOSYLASE"/>
    <property type="match status" value="1"/>
</dbReference>
<dbReference type="Pfam" id="PF00730">
    <property type="entry name" value="HhH-GPD"/>
    <property type="match status" value="1"/>
</dbReference>
<dbReference type="GO" id="GO:0032357">
    <property type="term" value="F:oxidized purine DNA binding"/>
    <property type="evidence" value="ECO:0007669"/>
    <property type="project" value="TreeGrafter"/>
</dbReference>
<dbReference type="SUPFAM" id="SSF55811">
    <property type="entry name" value="Nudix"/>
    <property type="match status" value="1"/>
</dbReference>
<dbReference type="InterPro" id="IPR005760">
    <property type="entry name" value="A/G_AdeGlyc_MutY"/>
</dbReference>
<dbReference type="GO" id="GO:0034039">
    <property type="term" value="F:8-oxo-7,8-dihydroguanine DNA N-glycosylase activity"/>
    <property type="evidence" value="ECO:0007669"/>
    <property type="project" value="TreeGrafter"/>
</dbReference>
<evidence type="ECO:0000256" key="5">
    <source>
        <dbReference type="ARBA" id="ARBA00022023"/>
    </source>
</evidence>
<evidence type="ECO:0000256" key="12">
    <source>
        <dbReference type="ARBA" id="ARBA00023204"/>
    </source>
</evidence>
<accession>A0A2C9D592</accession>
<dbReference type="CDD" id="cd03431">
    <property type="entry name" value="NUDIX_DNA_Glycosylase_C-MutY"/>
    <property type="match status" value="1"/>
</dbReference>
<keyword evidence="10 14" id="KW-0408">Iron</keyword>
<dbReference type="InterPro" id="IPR029119">
    <property type="entry name" value="MutY_C"/>
</dbReference>
<dbReference type="GO" id="GO:0006284">
    <property type="term" value="P:base-excision repair"/>
    <property type="evidence" value="ECO:0007669"/>
    <property type="project" value="UniProtKB-UniRule"/>
</dbReference>
<evidence type="ECO:0000256" key="8">
    <source>
        <dbReference type="ARBA" id="ARBA00022763"/>
    </source>
</evidence>
<keyword evidence="8 14" id="KW-0227">DNA damage</keyword>
<evidence type="ECO:0000313" key="17">
    <source>
        <dbReference type="Proteomes" id="UP000223606"/>
    </source>
</evidence>
<evidence type="ECO:0000313" key="16">
    <source>
        <dbReference type="EMBL" id="SON54675.1"/>
    </source>
</evidence>
<dbReference type="Pfam" id="PF14815">
    <property type="entry name" value="NUDIX_4"/>
    <property type="match status" value="1"/>
</dbReference>
<dbReference type="GO" id="GO:0051539">
    <property type="term" value="F:4 iron, 4 sulfur cluster binding"/>
    <property type="evidence" value="ECO:0007669"/>
    <property type="project" value="UniProtKB-UniRule"/>
</dbReference>
<dbReference type="InterPro" id="IPR015797">
    <property type="entry name" value="NUDIX_hydrolase-like_dom_sf"/>
</dbReference>
<comment type="catalytic activity">
    <reaction evidence="1 14">
        <text>Hydrolyzes free adenine bases from 7,8-dihydro-8-oxoguanine:adenine mismatched double-stranded DNA, leaving an apurinic site.</text>
        <dbReference type="EC" id="3.2.2.31"/>
    </reaction>
</comment>
<dbReference type="PANTHER" id="PTHR42944:SF1">
    <property type="entry name" value="ADENINE DNA GLYCOSYLASE"/>
    <property type="match status" value="1"/>
</dbReference>
<comment type="function">
    <text evidence="2">Adenine glycosylase active on G-A mispairs. MutY also corrects error-prone DNA synthesis past GO lesions which are due to the oxidatively damaged form of guanine: 7,8-dihydro-8-oxoguanine (8-oxo-dGTP).</text>
</comment>
<evidence type="ECO:0000256" key="7">
    <source>
        <dbReference type="ARBA" id="ARBA00022723"/>
    </source>
</evidence>
<dbReference type="FunFam" id="1.10.340.30:FF:000002">
    <property type="entry name" value="Adenine DNA glycosylase"/>
    <property type="match status" value="1"/>
</dbReference>
<keyword evidence="7" id="KW-0479">Metal-binding</keyword>
<dbReference type="GO" id="GO:0035485">
    <property type="term" value="F:adenine/guanine mispair binding"/>
    <property type="evidence" value="ECO:0007669"/>
    <property type="project" value="TreeGrafter"/>
</dbReference>
<evidence type="ECO:0000256" key="3">
    <source>
        <dbReference type="ARBA" id="ARBA00008343"/>
    </source>
</evidence>
<dbReference type="InterPro" id="IPR023170">
    <property type="entry name" value="HhH_base_excis_C"/>
</dbReference>
<dbReference type="PROSITE" id="PS01155">
    <property type="entry name" value="ENDONUCLEASE_III_2"/>
    <property type="match status" value="1"/>
</dbReference>
<sequence length="357" mass="39421">MSTPDPKLLLAWYDSHARTLPWRVPPQPAGRRVLPDPYRVWLSEIMLQQTTVAAVKGYFDDFTRRWPSLADLAAADLDDVLRAWAGLGYYSRARNLKACANAVVADHGGAFPDNETELRKLPGIGAYTAAAIAAIAFDRPAVVVDGNVERVVSRLFRLTEPLPGSRPLIREKATLVTPNHRPGDFAQAMMDLGATICTPRKPVCGLCPWEKSCLVAHDADVAQFPRKAPKTARPTRHGTVFVVFQADGSVLLRKRPEKGLLGGMAEVPGTEWTAQSADHAEKFAPFICTKWTKLNRPVEHTFTHFHLVLSVWTGVADHANQTIDKHWWSSREAVAGEALPTVMRKVLKAAEPHRPGL</sequence>
<dbReference type="Proteomes" id="UP000223606">
    <property type="component" value="Chromosome 1"/>
</dbReference>
<dbReference type="SMART" id="SM00478">
    <property type="entry name" value="ENDO3c"/>
    <property type="match status" value="1"/>
</dbReference>
<dbReference type="GO" id="GO:0046872">
    <property type="term" value="F:metal ion binding"/>
    <property type="evidence" value="ECO:0007669"/>
    <property type="project" value="UniProtKB-UniRule"/>
</dbReference>
<dbReference type="Gene3D" id="3.90.79.10">
    <property type="entry name" value="Nucleoside Triphosphate Pyrophosphohydrolase"/>
    <property type="match status" value="1"/>
</dbReference>
<keyword evidence="13 14" id="KW-0326">Glycosidase</keyword>